<dbReference type="EMBL" id="DVFZ01000095">
    <property type="protein sequence ID" value="HIQ83359.1"/>
    <property type="molecule type" value="Genomic_DNA"/>
</dbReference>
<dbReference type="AlphaFoldDB" id="A0A9D1CXJ1"/>
<dbReference type="GO" id="GO:0005525">
    <property type="term" value="F:GTP binding"/>
    <property type="evidence" value="ECO:0007669"/>
    <property type="project" value="InterPro"/>
</dbReference>
<dbReference type="GO" id="GO:0005737">
    <property type="term" value="C:cytoplasm"/>
    <property type="evidence" value="ECO:0007669"/>
    <property type="project" value="TreeGrafter"/>
</dbReference>
<dbReference type="SUPFAM" id="SSF52540">
    <property type="entry name" value="P-loop containing nucleoside triphosphate hydrolases"/>
    <property type="match status" value="1"/>
</dbReference>
<dbReference type="GO" id="GO:0002098">
    <property type="term" value="P:tRNA wobble uridine modification"/>
    <property type="evidence" value="ECO:0007669"/>
    <property type="project" value="TreeGrafter"/>
</dbReference>
<proteinExistence type="predicted"/>
<dbReference type="PANTHER" id="PTHR42714:SF6">
    <property type="entry name" value="TRANSLATION INITIATION FACTOR IF-2"/>
    <property type="match status" value="1"/>
</dbReference>
<evidence type="ECO:0000313" key="2">
    <source>
        <dbReference type="EMBL" id="HIQ83359.1"/>
    </source>
</evidence>
<feature type="domain" description="G" evidence="1">
    <location>
        <begin position="14"/>
        <end position="86"/>
    </location>
</feature>
<dbReference type="CDD" id="cd00880">
    <property type="entry name" value="Era_like"/>
    <property type="match status" value="1"/>
</dbReference>
<protein>
    <submittedName>
        <fullName evidence="2">50S ribosome-binding GTPase</fullName>
    </submittedName>
</protein>
<dbReference type="GO" id="GO:0030488">
    <property type="term" value="P:tRNA methylation"/>
    <property type="evidence" value="ECO:0007669"/>
    <property type="project" value="TreeGrafter"/>
</dbReference>
<sequence>MADRSATPAAERVHIAFFGRRNAGKSSLVNALTGQSVAIVSPVAGTTTDPVRKSMELLPLGPVVMIDTPGLDDEGEVGSLRVGRALRELNR</sequence>
<feature type="non-terminal residue" evidence="2">
    <location>
        <position position="91"/>
    </location>
</feature>
<dbReference type="PANTHER" id="PTHR42714">
    <property type="entry name" value="TRNA MODIFICATION GTPASE GTPBP3"/>
    <property type="match status" value="1"/>
</dbReference>
<name>A0A9D1CXJ1_9FIRM</name>
<dbReference type="InterPro" id="IPR027417">
    <property type="entry name" value="P-loop_NTPase"/>
</dbReference>
<evidence type="ECO:0000259" key="1">
    <source>
        <dbReference type="Pfam" id="PF01926"/>
    </source>
</evidence>
<reference evidence="2" key="1">
    <citation type="submission" date="2020-10" db="EMBL/GenBank/DDBJ databases">
        <authorList>
            <person name="Gilroy R."/>
        </authorList>
    </citation>
    <scope>NUCLEOTIDE SEQUENCE</scope>
    <source>
        <strain evidence="2">ChiSjej6B24-2974</strain>
    </source>
</reference>
<organism evidence="2 3">
    <name type="scientific">Candidatus Pullichristensenella stercorigallinarum</name>
    <dbReference type="NCBI Taxonomy" id="2840909"/>
    <lineage>
        <taxon>Bacteria</taxon>
        <taxon>Bacillati</taxon>
        <taxon>Bacillota</taxon>
        <taxon>Clostridia</taxon>
        <taxon>Candidatus Pullichristensenella</taxon>
    </lineage>
</organism>
<dbReference type="Gene3D" id="3.40.50.300">
    <property type="entry name" value="P-loop containing nucleotide triphosphate hydrolases"/>
    <property type="match status" value="1"/>
</dbReference>
<dbReference type="Pfam" id="PF01926">
    <property type="entry name" value="MMR_HSR1"/>
    <property type="match status" value="1"/>
</dbReference>
<comment type="caution">
    <text evidence="2">The sequence shown here is derived from an EMBL/GenBank/DDBJ whole genome shotgun (WGS) entry which is preliminary data.</text>
</comment>
<accession>A0A9D1CXJ1</accession>
<dbReference type="InterPro" id="IPR006073">
    <property type="entry name" value="GTP-bd"/>
</dbReference>
<reference evidence="2" key="2">
    <citation type="journal article" date="2021" name="PeerJ">
        <title>Extensive microbial diversity within the chicken gut microbiome revealed by metagenomics and culture.</title>
        <authorList>
            <person name="Gilroy R."/>
            <person name="Ravi A."/>
            <person name="Getino M."/>
            <person name="Pursley I."/>
            <person name="Horton D.L."/>
            <person name="Alikhan N.F."/>
            <person name="Baker D."/>
            <person name="Gharbi K."/>
            <person name="Hall N."/>
            <person name="Watson M."/>
            <person name="Adriaenssens E.M."/>
            <person name="Foster-Nyarko E."/>
            <person name="Jarju S."/>
            <person name="Secka A."/>
            <person name="Antonio M."/>
            <person name="Oren A."/>
            <person name="Chaudhuri R.R."/>
            <person name="La Ragione R."/>
            <person name="Hildebrand F."/>
            <person name="Pallen M.J."/>
        </authorList>
    </citation>
    <scope>NUCLEOTIDE SEQUENCE</scope>
    <source>
        <strain evidence="2">ChiSjej6B24-2974</strain>
    </source>
</reference>
<dbReference type="Proteomes" id="UP000824260">
    <property type="component" value="Unassembled WGS sequence"/>
</dbReference>
<evidence type="ECO:0000313" key="3">
    <source>
        <dbReference type="Proteomes" id="UP000824260"/>
    </source>
</evidence>
<gene>
    <name evidence="2" type="ORF">IAA52_09705</name>
</gene>